<evidence type="ECO:0000313" key="7">
    <source>
        <dbReference type="Proteomes" id="UP001432360"/>
    </source>
</evidence>
<dbReference type="Proteomes" id="UP001432360">
    <property type="component" value="Chromosome"/>
</dbReference>
<accession>A0ABZ2BHT2</accession>
<protein>
    <submittedName>
        <fullName evidence="6">IS1182 family transposase</fullName>
    </submittedName>
</protein>
<proteinExistence type="predicted"/>
<evidence type="ECO:0000259" key="3">
    <source>
        <dbReference type="Pfam" id="PF05598"/>
    </source>
</evidence>
<dbReference type="NCBIfam" id="NF033551">
    <property type="entry name" value="transpos_IS1182"/>
    <property type="match status" value="1"/>
</dbReference>
<dbReference type="EMBL" id="CP133148">
    <property type="protein sequence ID" value="WVT04175.1"/>
    <property type="molecule type" value="Genomic_DNA"/>
</dbReference>
<dbReference type="PANTHER" id="PTHR33408">
    <property type="entry name" value="TRANSPOSASE"/>
    <property type="match status" value="1"/>
</dbReference>
<dbReference type="Pfam" id="PF01609">
    <property type="entry name" value="DDE_Tnp_1"/>
    <property type="match status" value="1"/>
</dbReference>
<feature type="domain" description="Transposase InsH N-terminal" evidence="3">
    <location>
        <begin position="19"/>
        <end position="110"/>
    </location>
</feature>
<gene>
    <name evidence="4" type="ORF">RB548_01805</name>
    <name evidence="5" type="ORF">RB548_02440</name>
    <name evidence="6" type="ORF">RB548_10175</name>
</gene>
<dbReference type="RefSeq" id="WP_331373358.1">
    <property type="nucleotide sequence ID" value="NZ_CP133148.1"/>
</dbReference>
<name>A0ABZ2BHT2_9HYPH</name>
<dbReference type="InterPro" id="IPR047629">
    <property type="entry name" value="IS1182_transpos"/>
</dbReference>
<dbReference type="Pfam" id="PF05598">
    <property type="entry name" value="DUF772"/>
    <property type="match status" value="1"/>
</dbReference>
<reference evidence="6" key="1">
    <citation type="submission" date="2023-08" db="EMBL/GenBank/DDBJ databases">
        <title>Complete genome sequence of Sinorhizobium chiapanecum ITTG S70 isolated from Acaciella angustissima nodules in Chiapas-Mexico.</title>
        <authorList>
            <person name="Rincon-Rosales R."/>
            <person name="Rogel M.A."/>
            <person name="Rincon-Medina C.I."/>
            <person name="Guerrero G."/>
            <person name="Manzano-Gomez L.A."/>
            <person name="Lopez-Lopez A."/>
            <person name="Rincon Molina F.A."/>
            <person name="Martinez-Romero E."/>
        </authorList>
    </citation>
    <scope>NUCLEOTIDE SEQUENCE</scope>
    <source>
        <strain evidence="6">ITTG S70</strain>
    </source>
</reference>
<sequence length="477" mass="53805">MAGFIEGKDRREQSFLPECLDDYVAEDNPVRVVDVFIDELDWSGLGFAAPAATGRPGYNPATMLKLYLYGYLNQVQSSRRLEREAGRNIELMWLTGKLAPDFKTIADFRRDNGEAIRAICRQFVVLCRQIGLLAGGTVAVDGSRFKAVNTRDKNFTSGAIRRRMEQIDASIERYLALLDTADRQEDEVAEMRRDRLTERLERLRQQMRDLKAMERAIEAAPDRQVSLTDPDARAMATNGKGTGLVGYNLQAAVDTKHHLVVAHEVTNVGHDRTQLASMGQQAKEATGADELTVLADRGYFSGEEVLACDAAGIKAIVPKSLTSSGLKRGFFGKQDFVFDADRDLYVCPAGQELTRGRIRSDRECDVIFYRHLTACSSCELKSRCTPEKLRRIRRWEHEQVIDAMQARLDRMPDAMRVRRQTVEHVFGTIKDWMGRGHFLTRRLPNVGTEMSLHVLAYNLKRAIAILGVPMLMKAMRA</sequence>
<dbReference type="EMBL" id="CP133148">
    <property type="protein sequence ID" value="WVT04296.1"/>
    <property type="molecule type" value="Genomic_DNA"/>
</dbReference>
<feature type="domain" description="Transposase IS4-like" evidence="2">
    <location>
        <begin position="232"/>
        <end position="459"/>
    </location>
</feature>
<evidence type="ECO:0000259" key="2">
    <source>
        <dbReference type="Pfam" id="PF01609"/>
    </source>
</evidence>
<evidence type="ECO:0000313" key="6">
    <source>
        <dbReference type="EMBL" id="WVT05727.1"/>
    </source>
</evidence>
<evidence type="ECO:0000313" key="5">
    <source>
        <dbReference type="EMBL" id="WVT04296.1"/>
    </source>
</evidence>
<organism evidence="6 7">
    <name type="scientific">Sinorhizobium chiapasense</name>
    <dbReference type="NCBI Taxonomy" id="501572"/>
    <lineage>
        <taxon>Bacteria</taxon>
        <taxon>Pseudomonadati</taxon>
        <taxon>Pseudomonadota</taxon>
        <taxon>Alphaproteobacteria</taxon>
        <taxon>Hyphomicrobiales</taxon>
        <taxon>Rhizobiaceae</taxon>
        <taxon>Sinorhizobium/Ensifer group</taxon>
        <taxon>Sinorhizobium</taxon>
    </lineage>
</organism>
<feature type="coiled-coil region" evidence="1">
    <location>
        <begin position="174"/>
        <end position="220"/>
    </location>
</feature>
<dbReference type="InterPro" id="IPR008490">
    <property type="entry name" value="Transposase_InsH_N"/>
</dbReference>
<dbReference type="PANTHER" id="PTHR33408:SF2">
    <property type="entry name" value="TRANSPOSASE DDE DOMAIN-CONTAINING PROTEIN"/>
    <property type="match status" value="1"/>
</dbReference>
<keyword evidence="7" id="KW-1185">Reference proteome</keyword>
<keyword evidence="1" id="KW-0175">Coiled coil</keyword>
<dbReference type="EMBL" id="CP133148">
    <property type="protein sequence ID" value="WVT05727.1"/>
    <property type="molecule type" value="Genomic_DNA"/>
</dbReference>
<evidence type="ECO:0000313" key="4">
    <source>
        <dbReference type="EMBL" id="WVT04175.1"/>
    </source>
</evidence>
<evidence type="ECO:0000256" key="1">
    <source>
        <dbReference type="SAM" id="Coils"/>
    </source>
</evidence>
<dbReference type="InterPro" id="IPR002559">
    <property type="entry name" value="Transposase_11"/>
</dbReference>